<dbReference type="InterPro" id="IPR003018">
    <property type="entry name" value="GAF"/>
</dbReference>
<feature type="region of interest" description="Disordered" evidence="1">
    <location>
        <begin position="251"/>
        <end position="272"/>
    </location>
</feature>
<organism evidence="3 4">
    <name type="scientific">[Myrmecia] bisecta</name>
    <dbReference type="NCBI Taxonomy" id="41462"/>
    <lineage>
        <taxon>Eukaryota</taxon>
        <taxon>Viridiplantae</taxon>
        <taxon>Chlorophyta</taxon>
        <taxon>core chlorophytes</taxon>
        <taxon>Trebouxiophyceae</taxon>
        <taxon>Trebouxiales</taxon>
        <taxon>Trebouxiaceae</taxon>
        <taxon>Myrmecia</taxon>
    </lineage>
</organism>
<protein>
    <recommendedName>
        <fullName evidence="2">GAF domain-containing protein</fullName>
    </recommendedName>
</protein>
<feature type="compositionally biased region" description="Acidic residues" evidence="1">
    <location>
        <begin position="258"/>
        <end position="272"/>
    </location>
</feature>
<keyword evidence="4" id="KW-1185">Reference proteome</keyword>
<sequence>MTVSLSLSEHGASWGIAPSTKAFIPGYLALDFATAASALSGTQPVPALQDVNYGAIGELAVQLTHALQELEVFELASALLFANLADVCATQFTHVLNCEVHIATFTAHGAKKQLSREPLAFGTAAAQALHLRQPVCEPDLNLGQVLWADWSQLRQDTGALCMLTTPITSKGRGTGAVTVACSKPWSLNRAARETVDIVASLVAPYMHIKDVRRDLQIAQTLLLDSLPPQVVSHMLERQTMGMTPVLSADGAVQYPRSDDEDSTDEEERSVQR</sequence>
<gene>
    <name evidence="3" type="ORF">WJX72_004303</name>
</gene>
<dbReference type="Proteomes" id="UP001489004">
    <property type="component" value="Unassembled WGS sequence"/>
</dbReference>
<evidence type="ECO:0000313" key="4">
    <source>
        <dbReference type="Proteomes" id="UP001489004"/>
    </source>
</evidence>
<name>A0AAW1Q9Z9_9CHLO</name>
<comment type="caution">
    <text evidence="3">The sequence shown here is derived from an EMBL/GenBank/DDBJ whole genome shotgun (WGS) entry which is preliminary data.</text>
</comment>
<evidence type="ECO:0000259" key="2">
    <source>
        <dbReference type="Pfam" id="PF01590"/>
    </source>
</evidence>
<proteinExistence type="predicted"/>
<accession>A0AAW1Q9Z9</accession>
<evidence type="ECO:0000313" key="3">
    <source>
        <dbReference type="EMBL" id="KAK9817918.1"/>
    </source>
</evidence>
<feature type="domain" description="GAF" evidence="2">
    <location>
        <begin position="95"/>
        <end position="203"/>
    </location>
</feature>
<dbReference type="SUPFAM" id="SSF55781">
    <property type="entry name" value="GAF domain-like"/>
    <property type="match status" value="1"/>
</dbReference>
<dbReference type="EMBL" id="JALJOR010000004">
    <property type="protein sequence ID" value="KAK9817918.1"/>
    <property type="molecule type" value="Genomic_DNA"/>
</dbReference>
<reference evidence="3 4" key="1">
    <citation type="journal article" date="2024" name="Nat. Commun.">
        <title>Phylogenomics reveals the evolutionary origins of lichenization in chlorophyte algae.</title>
        <authorList>
            <person name="Puginier C."/>
            <person name="Libourel C."/>
            <person name="Otte J."/>
            <person name="Skaloud P."/>
            <person name="Haon M."/>
            <person name="Grisel S."/>
            <person name="Petersen M."/>
            <person name="Berrin J.G."/>
            <person name="Delaux P.M."/>
            <person name="Dal Grande F."/>
            <person name="Keller J."/>
        </authorList>
    </citation>
    <scope>NUCLEOTIDE SEQUENCE [LARGE SCALE GENOMIC DNA]</scope>
    <source>
        <strain evidence="3 4">SAG 2043</strain>
    </source>
</reference>
<evidence type="ECO:0000256" key="1">
    <source>
        <dbReference type="SAM" id="MobiDB-lite"/>
    </source>
</evidence>
<dbReference type="Pfam" id="PF01590">
    <property type="entry name" value="GAF"/>
    <property type="match status" value="1"/>
</dbReference>
<dbReference type="AlphaFoldDB" id="A0AAW1Q9Z9"/>